<reference evidence="2 3" key="1">
    <citation type="submission" date="2014-06" db="EMBL/GenBank/DDBJ databases">
        <authorList>
            <person name="Swart Estienne"/>
        </authorList>
    </citation>
    <scope>NUCLEOTIDE SEQUENCE [LARGE SCALE GENOMIC DNA]</scope>
    <source>
        <strain evidence="2 3">130c</strain>
    </source>
</reference>
<proteinExistence type="predicted"/>
<dbReference type="AlphaFoldDB" id="A0A078AXP6"/>
<protein>
    <recommendedName>
        <fullName evidence="1">TLDc domain-containing protein</fullName>
    </recommendedName>
</protein>
<evidence type="ECO:0000259" key="1">
    <source>
        <dbReference type="PROSITE" id="PS51886"/>
    </source>
</evidence>
<dbReference type="EMBL" id="CCKQ01014262">
    <property type="protein sequence ID" value="CDW86012.1"/>
    <property type="molecule type" value="Genomic_DNA"/>
</dbReference>
<sequence>MNKTLLLDGQYQDAATNSSYTSKKKLLQNAAAFSVGVALTYALITQPSTSGLDAVDSSQSLWLVEPKNKYEWNQTTSLDWSQTSHFVNVATSPFGDLYGIQQYGVDQNTYQSAYRFNFVNGDWATFDKDLQIKDIKFDKIGNFYILDTENNLYAQNSKTSIILKNIQDFEVTTSNQIYAISTNVKESNSQQLLNTWISGEGFQYKLLSPSLFSKLALKDEIPIYVDTNGVTVGYGYQCVNDITVGVDGSVWALSCTQDIESDNFQLIKWDPFTLQWYDVRDTFGVKIAAYNEISVSVLDSFGRIRFSSEKKRYTDVKYYKQTKSTTLFADSKILNSTSLEFVQSLLVKKYSISVLCYRASVAGFTTQNFHTGCDYKGPTLTIIRGSTGKIAGGYTSQAWKSAANYIVDKEAFLFQADTQVVIPVVTGGSNAIYDNVNYGPTFGGGHDLYVAAGSNANQNSYTNLGNNYKLPSTVPAGTDPKTYLLGAYNFITSDIEVYYLI</sequence>
<evidence type="ECO:0000313" key="2">
    <source>
        <dbReference type="EMBL" id="CDW86012.1"/>
    </source>
</evidence>
<dbReference type="Proteomes" id="UP000039865">
    <property type="component" value="Unassembled WGS sequence"/>
</dbReference>
<accession>A0A078AXP6</accession>
<evidence type="ECO:0000313" key="3">
    <source>
        <dbReference type="Proteomes" id="UP000039865"/>
    </source>
</evidence>
<dbReference type="Pfam" id="PF07534">
    <property type="entry name" value="TLD"/>
    <property type="match status" value="1"/>
</dbReference>
<dbReference type="OrthoDB" id="309150at2759"/>
<dbReference type="InParanoid" id="A0A078AXP6"/>
<dbReference type="PROSITE" id="PS51886">
    <property type="entry name" value="TLDC"/>
    <property type="match status" value="1"/>
</dbReference>
<keyword evidence="3" id="KW-1185">Reference proteome</keyword>
<name>A0A078AXP6_STYLE</name>
<feature type="domain" description="TLDc" evidence="1">
    <location>
        <begin position="332"/>
        <end position="501"/>
    </location>
</feature>
<organism evidence="2 3">
    <name type="scientific">Stylonychia lemnae</name>
    <name type="common">Ciliate</name>
    <dbReference type="NCBI Taxonomy" id="5949"/>
    <lineage>
        <taxon>Eukaryota</taxon>
        <taxon>Sar</taxon>
        <taxon>Alveolata</taxon>
        <taxon>Ciliophora</taxon>
        <taxon>Intramacronucleata</taxon>
        <taxon>Spirotrichea</taxon>
        <taxon>Stichotrichia</taxon>
        <taxon>Sporadotrichida</taxon>
        <taxon>Oxytrichidae</taxon>
        <taxon>Stylonychinae</taxon>
        <taxon>Stylonychia</taxon>
    </lineage>
</organism>
<dbReference type="InterPro" id="IPR006571">
    <property type="entry name" value="TLDc_dom"/>
</dbReference>
<dbReference type="SMART" id="SM00584">
    <property type="entry name" value="TLDc"/>
    <property type="match status" value="1"/>
</dbReference>
<gene>
    <name evidence="2" type="primary">Contig12268.g13102</name>
    <name evidence="2" type="ORF">STYLEM_15103</name>
</gene>